<dbReference type="RefSeq" id="WP_283174487.1">
    <property type="nucleotide sequence ID" value="NZ_JAPNOA010000039.1"/>
</dbReference>
<evidence type="ECO:0000259" key="2">
    <source>
        <dbReference type="Pfam" id="PF12680"/>
    </source>
</evidence>
<dbReference type="AlphaFoldDB" id="A0A9X3ITV1"/>
<protein>
    <submittedName>
        <fullName evidence="3">Nuclear transport factor 2 family protein</fullName>
    </submittedName>
</protein>
<dbReference type="EMBL" id="JAPNOA010000039">
    <property type="protein sequence ID" value="MCY0966279.1"/>
    <property type="molecule type" value="Genomic_DNA"/>
</dbReference>
<evidence type="ECO:0000256" key="1">
    <source>
        <dbReference type="SAM" id="SignalP"/>
    </source>
</evidence>
<comment type="caution">
    <text evidence="3">The sequence shown here is derived from an EMBL/GenBank/DDBJ whole genome shotgun (WGS) entry which is preliminary data.</text>
</comment>
<feature type="chain" id="PRO_5040950814" evidence="1">
    <location>
        <begin position="27"/>
        <end position="176"/>
    </location>
</feature>
<gene>
    <name evidence="3" type="ORF">OUO13_13875</name>
</gene>
<dbReference type="Gene3D" id="3.10.450.50">
    <property type="match status" value="1"/>
</dbReference>
<reference evidence="3" key="1">
    <citation type="submission" date="2022-11" db="EMBL/GenBank/DDBJ databases">
        <title>Parathalassolutuus dongxingensis gen. nov., sp. nov., a novel member of family Oceanospirillaceae isolated from a coastal shrimp pond in Guangxi, China.</title>
        <authorList>
            <person name="Chen H."/>
        </authorList>
    </citation>
    <scope>NUCLEOTIDE SEQUENCE</scope>
    <source>
        <strain evidence="3">G-43</strain>
    </source>
</reference>
<dbReference type="SUPFAM" id="SSF54427">
    <property type="entry name" value="NTF2-like"/>
    <property type="match status" value="1"/>
</dbReference>
<organism evidence="3 4">
    <name type="scientific">Parathalassolituus penaei</name>
    <dbReference type="NCBI Taxonomy" id="2997323"/>
    <lineage>
        <taxon>Bacteria</taxon>
        <taxon>Pseudomonadati</taxon>
        <taxon>Pseudomonadota</taxon>
        <taxon>Gammaproteobacteria</taxon>
        <taxon>Oceanospirillales</taxon>
        <taxon>Oceanospirillaceae</taxon>
        <taxon>Parathalassolituus</taxon>
    </lineage>
</organism>
<feature type="domain" description="SnoaL-like" evidence="2">
    <location>
        <begin position="44"/>
        <end position="152"/>
    </location>
</feature>
<evidence type="ECO:0000313" key="4">
    <source>
        <dbReference type="Proteomes" id="UP001150830"/>
    </source>
</evidence>
<dbReference type="Proteomes" id="UP001150830">
    <property type="component" value="Unassembled WGS sequence"/>
</dbReference>
<evidence type="ECO:0000313" key="3">
    <source>
        <dbReference type="EMBL" id="MCY0966279.1"/>
    </source>
</evidence>
<keyword evidence="4" id="KW-1185">Reference proteome</keyword>
<sequence length="176" mass="19675">MKKITKTLCLLGMGCLPLLPVSPVMADEAATPHCQIINRAAFDHYIALFNGKNPKAFEACYADDIRMQNGHLVLNGIPAVKEHYRKIWSVMKEELNVVNYTSDGDNLAIELKAHFTAEKDAEDSPFGKVKQGENFDYHGVIMYKINADGKFYDIKVAYLDFTRTTDGVTKSLGMAH</sequence>
<keyword evidence="1" id="KW-0732">Signal</keyword>
<feature type="signal peptide" evidence="1">
    <location>
        <begin position="1"/>
        <end position="26"/>
    </location>
</feature>
<dbReference type="InterPro" id="IPR032710">
    <property type="entry name" value="NTF2-like_dom_sf"/>
</dbReference>
<dbReference type="Pfam" id="PF12680">
    <property type="entry name" value="SnoaL_2"/>
    <property type="match status" value="1"/>
</dbReference>
<name>A0A9X3ITV1_9GAMM</name>
<proteinExistence type="predicted"/>
<accession>A0A9X3ITV1</accession>
<dbReference type="InterPro" id="IPR037401">
    <property type="entry name" value="SnoaL-like"/>
</dbReference>